<evidence type="ECO:0000313" key="1">
    <source>
        <dbReference type="EMBL" id="CAI9724996.1"/>
    </source>
</evidence>
<organism evidence="1 2">
    <name type="scientific">Octopus vulgaris</name>
    <name type="common">Common octopus</name>
    <dbReference type="NCBI Taxonomy" id="6645"/>
    <lineage>
        <taxon>Eukaryota</taxon>
        <taxon>Metazoa</taxon>
        <taxon>Spiralia</taxon>
        <taxon>Lophotrochozoa</taxon>
        <taxon>Mollusca</taxon>
        <taxon>Cephalopoda</taxon>
        <taxon>Coleoidea</taxon>
        <taxon>Octopodiformes</taxon>
        <taxon>Octopoda</taxon>
        <taxon>Incirrata</taxon>
        <taxon>Octopodidae</taxon>
        <taxon>Octopus</taxon>
    </lineage>
</organism>
<name>A0AA36AZ59_OCTVU</name>
<sequence length="116" mass="13142">MQKANLCDIVQPIKKYMKSSAQISEAICTVSNPMAICAIRLEACDYRRILRREKLGLVEEGWPEVRERLEKEYSGHTGTNTATCGKSLTRKILTGIGRMSSEREEMVAFTVLECRN</sequence>
<dbReference type="EMBL" id="OX597819">
    <property type="protein sequence ID" value="CAI9724996.1"/>
    <property type="molecule type" value="Genomic_DNA"/>
</dbReference>
<reference evidence="1" key="1">
    <citation type="submission" date="2023-08" db="EMBL/GenBank/DDBJ databases">
        <authorList>
            <person name="Alioto T."/>
            <person name="Alioto T."/>
            <person name="Gomez Garrido J."/>
        </authorList>
    </citation>
    <scope>NUCLEOTIDE SEQUENCE</scope>
</reference>
<keyword evidence="2" id="KW-1185">Reference proteome</keyword>
<proteinExistence type="predicted"/>
<dbReference type="Proteomes" id="UP001162480">
    <property type="component" value="Chromosome 6"/>
</dbReference>
<protein>
    <submittedName>
        <fullName evidence="1">Uncharacterized protein</fullName>
    </submittedName>
</protein>
<accession>A0AA36AZ59</accession>
<gene>
    <name evidence="1" type="ORF">OCTVUL_1B006872</name>
</gene>
<evidence type="ECO:0000313" key="2">
    <source>
        <dbReference type="Proteomes" id="UP001162480"/>
    </source>
</evidence>
<dbReference type="AlphaFoldDB" id="A0AA36AZ59"/>